<dbReference type="GeneID" id="9593349"/>
<protein>
    <submittedName>
        <fullName evidence="1">Uncharacterized protein</fullName>
    </submittedName>
</protein>
<evidence type="ECO:0000313" key="2">
    <source>
        <dbReference type="Proteomes" id="UP000007431"/>
    </source>
</evidence>
<evidence type="ECO:0000313" key="1">
    <source>
        <dbReference type="EMBL" id="EFI91997.1"/>
    </source>
</evidence>
<dbReference type="Proteomes" id="UP000007431">
    <property type="component" value="Unassembled WGS sequence"/>
</dbReference>
<organism evidence="2">
    <name type="scientific">Schizophyllum commune (strain H4-8 / FGSC 9210)</name>
    <name type="common">Split gill fungus</name>
    <dbReference type="NCBI Taxonomy" id="578458"/>
    <lineage>
        <taxon>Eukaryota</taxon>
        <taxon>Fungi</taxon>
        <taxon>Dikarya</taxon>
        <taxon>Basidiomycota</taxon>
        <taxon>Agaricomycotina</taxon>
        <taxon>Agaricomycetes</taxon>
        <taxon>Agaricomycetidae</taxon>
        <taxon>Agaricales</taxon>
        <taxon>Schizophyllaceae</taxon>
        <taxon>Schizophyllum</taxon>
    </lineage>
</organism>
<dbReference type="EMBL" id="GL377314">
    <property type="protein sequence ID" value="EFI91997.1"/>
    <property type="molecule type" value="Genomic_DNA"/>
</dbReference>
<dbReference type="STRING" id="578458.D8QJJ6"/>
<dbReference type="HOGENOM" id="CLU_006344_8_3_1"/>
<gene>
    <name evidence="1" type="ORF">SCHCODRAFT_61656</name>
</gene>
<name>D8QJJ6_SCHCM</name>
<dbReference type="OrthoDB" id="2418900at2759"/>
<sequence>MWTGKWWTTVQNKLPAGATLASLIIASDKTQLTNFSGGKSAYPVYLTLGNLPKAIRRKPSMHACVLIAYLPVSKVSKGSLTPLIDAGLSGIEMVGGDGYVRRVHPVLAAYVADYPEQCLVTCSKNGTCPKCQCPADK</sequence>
<accession>D8QJJ6</accession>
<dbReference type="KEGG" id="scm:SCHCO_02439323"/>
<keyword evidence="2" id="KW-1185">Reference proteome</keyword>
<dbReference type="RefSeq" id="XP_003026900.1">
    <property type="nucleotide sequence ID" value="XM_003026854.1"/>
</dbReference>
<proteinExistence type="predicted"/>
<dbReference type="eggNOG" id="ENOG502SHSB">
    <property type="taxonomic scope" value="Eukaryota"/>
</dbReference>
<dbReference type="VEuPathDB" id="FungiDB:SCHCODRAFT_02439323"/>
<dbReference type="InterPro" id="IPR041078">
    <property type="entry name" value="Plavaka"/>
</dbReference>
<dbReference type="Pfam" id="PF18759">
    <property type="entry name" value="Plavaka"/>
    <property type="match status" value="2"/>
</dbReference>
<dbReference type="InParanoid" id="D8QJJ6"/>
<dbReference type="OMA" id="KISNCAM"/>
<reference evidence="1 2" key="1">
    <citation type="journal article" date="2010" name="Nat. Biotechnol.">
        <title>Genome sequence of the model mushroom Schizophyllum commune.</title>
        <authorList>
            <person name="Ohm R.A."/>
            <person name="de Jong J.F."/>
            <person name="Lugones L.G."/>
            <person name="Aerts A."/>
            <person name="Kothe E."/>
            <person name="Stajich J.E."/>
            <person name="de Vries R.P."/>
            <person name="Record E."/>
            <person name="Levasseur A."/>
            <person name="Baker S.E."/>
            <person name="Bartholomew K.A."/>
            <person name="Coutinho P.M."/>
            <person name="Erdmann S."/>
            <person name="Fowler T.J."/>
            <person name="Gathman A.C."/>
            <person name="Lombard V."/>
            <person name="Henrissat B."/>
            <person name="Knabe N."/>
            <person name="Kuees U."/>
            <person name="Lilly W.W."/>
            <person name="Lindquist E."/>
            <person name="Lucas S."/>
            <person name="Magnuson J.K."/>
            <person name="Piumi F."/>
            <person name="Raudaskoski M."/>
            <person name="Salamov A."/>
            <person name="Schmutz J."/>
            <person name="Schwarze F.W.M.R."/>
            <person name="vanKuyk P.A."/>
            <person name="Horton J.S."/>
            <person name="Grigoriev I.V."/>
            <person name="Woesten H.A.B."/>
        </authorList>
    </citation>
    <scope>NUCLEOTIDE SEQUENCE [LARGE SCALE GENOMIC DNA]</scope>
    <source>
        <strain evidence="2">H4-8 / FGSC 9210</strain>
    </source>
</reference>
<dbReference type="AlphaFoldDB" id="D8QJJ6"/>
<feature type="non-terminal residue" evidence="1">
    <location>
        <position position="137"/>
    </location>
</feature>